<dbReference type="Pfam" id="PF00005">
    <property type="entry name" value="ABC_tran"/>
    <property type="match status" value="1"/>
</dbReference>
<dbReference type="GO" id="GO:0005524">
    <property type="term" value="F:ATP binding"/>
    <property type="evidence" value="ECO:0007669"/>
    <property type="project" value="UniProtKB-KW"/>
</dbReference>
<proteinExistence type="inferred from homology"/>
<keyword evidence="6" id="KW-1278">Translocase</keyword>
<evidence type="ECO:0000256" key="1">
    <source>
        <dbReference type="ARBA" id="ARBA00005417"/>
    </source>
</evidence>
<dbReference type="RefSeq" id="WP_320296968.1">
    <property type="nucleotide sequence ID" value="NZ_JAVIIU010000008.1"/>
</dbReference>
<evidence type="ECO:0000313" key="9">
    <source>
        <dbReference type="EMBL" id="MDX8487740.1"/>
    </source>
</evidence>
<sequence length="367" mass="39770">MTQIELRGIEKFFGAVQVIHNLNLAIADNEFIVLLGQSGCGKTTTLRAVAGLETIDQGDILIDGKPVQHLKAADRDIAMVFQSFSLYPHMTVFENIAFPLRATRMSSGEVDTSVREIARVLRITDLLDKRPSALSGGDMQRVAIGRALVRRPKAMLMDEPIGALDAKLREEMRAEIKRLHVKQGSTTIYVTHDQIEAMSLADRIVIMHEGFIQQVGTPDDVYSHPANLFVAQFVGSPVMNIAEASVADQAGAATVTIGGAPSGFEFPRELLSRLNGHSNGGLTLGIRPEGVLVRRDAAPGYVPVEANIIEPLGSFDIVDLKVGSKMLRARTKAGYVSGPGEKVHVRIDPEQAHFFDTASGKSLGVRL</sequence>
<dbReference type="InterPro" id="IPR008995">
    <property type="entry name" value="Mo/tungstate-bd_C_term_dom"/>
</dbReference>
<dbReference type="SUPFAM" id="SSF50331">
    <property type="entry name" value="MOP-like"/>
    <property type="match status" value="1"/>
</dbReference>
<keyword evidence="3" id="KW-1003">Cell membrane</keyword>
<dbReference type="PROSITE" id="PS50893">
    <property type="entry name" value="ABC_TRANSPORTER_2"/>
    <property type="match status" value="1"/>
</dbReference>
<dbReference type="InterPro" id="IPR003439">
    <property type="entry name" value="ABC_transporter-like_ATP-bd"/>
</dbReference>
<evidence type="ECO:0000256" key="2">
    <source>
        <dbReference type="ARBA" id="ARBA00022448"/>
    </source>
</evidence>
<dbReference type="InterPro" id="IPR047641">
    <property type="entry name" value="ABC_transpr_MalK/UgpC-like"/>
</dbReference>
<name>A0ABU4YL92_9HYPH</name>
<gene>
    <name evidence="9" type="ORF">RFM52_21415</name>
</gene>
<evidence type="ECO:0000256" key="4">
    <source>
        <dbReference type="ARBA" id="ARBA00022741"/>
    </source>
</evidence>
<feature type="domain" description="ABC transporter" evidence="8">
    <location>
        <begin position="4"/>
        <end position="234"/>
    </location>
</feature>
<dbReference type="InterPro" id="IPR013611">
    <property type="entry name" value="Transp-assoc_OB_typ2"/>
</dbReference>
<keyword evidence="5 9" id="KW-0067">ATP-binding</keyword>
<dbReference type="Pfam" id="PF08402">
    <property type="entry name" value="TOBE_2"/>
    <property type="match status" value="1"/>
</dbReference>
<dbReference type="PANTHER" id="PTHR43875">
    <property type="entry name" value="MALTODEXTRIN IMPORT ATP-BINDING PROTEIN MSMX"/>
    <property type="match status" value="1"/>
</dbReference>
<comment type="similarity">
    <text evidence="1">Belongs to the ABC transporter superfamily.</text>
</comment>
<dbReference type="PANTHER" id="PTHR43875:SF15">
    <property type="entry name" value="TREHALOSE IMPORT ATP-BINDING PROTEIN SUGC"/>
    <property type="match status" value="1"/>
</dbReference>
<keyword evidence="4" id="KW-0547">Nucleotide-binding</keyword>
<evidence type="ECO:0000313" key="10">
    <source>
        <dbReference type="Proteomes" id="UP001280156"/>
    </source>
</evidence>
<dbReference type="EMBL" id="JAVIIV010000015">
    <property type="protein sequence ID" value="MDX8487740.1"/>
    <property type="molecule type" value="Genomic_DNA"/>
</dbReference>
<evidence type="ECO:0000256" key="7">
    <source>
        <dbReference type="ARBA" id="ARBA00023136"/>
    </source>
</evidence>
<keyword evidence="10" id="KW-1185">Reference proteome</keyword>
<dbReference type="InterPro" id="IPR027417">
    <property type="entry name" value="P-loop_NTPase"/>
</dbReference>
<evidence type="ECO:0000259" key="8">
    <source>
        <dbReference type="PROSITE" id="PS50893"/>
    </source>
</evidence>
<comment type="caution">
    <text evidence="9">The sequence shown here is derived from an EMBL/GenBank/DDBJ whole genome shotgun (WGS) entry which is preliminary data.</text>
</comment>
<protein>
    <submittedName>
        <fullName evidence="9">ABC transporter ATP-binding protein</fullName>
    </submittedName>
</protein>
<dbReference type="CDD" id="cd03301">
    <property type="entry name" value="ABC_MalK_N"/>
    <property type="match status" value="1"/>
</dbReference>
<dbReference type="Proteomes" id="UP001280156">
    <property type="component" value="Unassembled WGS sequence"/>
</dbReference>
<dbReference type="PROSITE" id="PS00211">
    <property type="entry name" value="ABC_TRANSPORTER_1"/>
    <property type="match status" value="1"/>
</dbReference>
<evidence type="ECO:0000256" key="6">
    <source>
        <dbReference type="ARBA" id="ARBA00022967"/>
    </source>
</evidence>
<dbReference type="Gene3D" id="2.40.50.140">
    <property type="entry name" value="Nucleic acid-binding proteins"/>
    <property type="match status" value="1"/>
</dbReference>
<dbReference type="Gene3D" id="3.40.50.300">
    <property type="entry name" value="P-loop containing nucleotide triphosphate hydrolases"/>
    <property type="match status" value="1"/>
</dbReference>
<dbReference type="Gene3D" id="2.40.50.100">
    <property type="match status" value="1"/>
</dbReference>
<reference evidence="9 10" key="1">
    <citation type="submission" date="2023-08" db="EMBL/GenBank/DDBJ databases">
        <title>Implementing the SeqCode for naming new Mesorhizobium species isolated from Vachellia karroo root nodules.</title>
        <authorList>
            <person name="Van Lill M."/>
        </authorList>
    </citation>
    <scope>NUCLEOTIDE SEQUENCE [LARGE SCALE GENOMIC DNA]</scope>
    <source>
        <strain evidence="9 10">VK2B</strain>
    </source>
</reference>
<dbReference type="InterPro" id="IPR012340">
    <property type="entry name" value="NA-bd_OB-fold"/>
</dbReference>
<organism evidence="9 10">
    <name type="scientific">Mesorhizobium humile</name>
    <dbReference type="NCBI Taxonomy" id="3072313"/>
    <lineage>
        <taxon>Bacteria</taxon>
        <taxon>Pseudomonadati</taxon>
        <taxon>Pseudomonadota</taxon>
        <taxon>Alphaproteobacteria</taxon>
        <taxon>Hyphomicrobiales</taxon>
        <taxon>Phyllobacteriaceae</taxon>
        <taxon>Mesorhizobium</taxon>
    </lineage>
</organism>
<accession>A0ABU4YL92</accession>
<keyword evidence="7" id="KW-0472">Membrane</keyword>
<evidence type="ECO:0000256" key="3">
    <source>
        <dbReference type="ARBA" id="ARBA00022475"/>
    </source>
</evidence>
<evidence type="ECO:0000256" key="5">
    <source>
        <dbReference type="ARBA" id="ARBA00022840"/>
    </source>
</evidence>
<dbReference type="InterPro" id="IPR017871">
    <property type="entry name" value="ABC_transporter-like_CS"/>
</dbReference>
<dbReference type="SUPFAM" id="SSF52540">
    <property type="entry name" value="P-loop containing nucleoside triphosphate hydrolases"/>
    <property type="match status" value="1"/>
</dbReference>
<dbReference type="InterPro" id="IPR003593">
    <property type="entry name" value="AAA+_ATPase"/>
</dbReference>
<dbReference type="InterPro" id="IPR015855">
    <property type="entry name" value="ABC_transpr_MalK-like"/>
</dbReference>
<dbReference type="SMART" id="SM00382">
    <property type="entry name" value="AAA"/>
    <property type="match status" value="1"/>
</dbReference>
<keyword evidence="2" id="KW-0813">Transport</keyword>